<dbReference type="InterPro" id="IPR010982">
    <property type="entry name" value="Lambda_DNA-bd_dom_sf"/>
</dbReference>
<dbReference type="PANTHER" id="PTHR37038:SF14">
    <property type="entry name" value="TRANSCRIPTIONAL ACTIVATOR"/>
    <property type="match status" value="1"/>
</dbReference>
<dbReference type="InterPro" id="IPR041315">
    <property type="entry name" value="PlcR_TPR"/>
</dbReference>
<dbReference type="PANTHER" id="PTHR37038">
    <property type="entry name" value="TRANSCRIPTIONAL REGULATOR-RELATED"/>
    <property type="match status" value="1"/>
</dbReference>
<dbReference type="SUPFAM" id="SSF48452">
    <property type="entry name" value="TPR-like"/>
    <property type="match status" value="1"/>
</dbReference>
<dbReference type="PROSITE" id="PS50943">
    <property type="entry name" value="HTH_CROC1"/>
    <property type="match status" value="1"/>
</dbReference>
<dbReference type="InterPro" id="IPR011990">
    <property type="entry name" value="TPR-like_helical_dom_sf"/>
</dbReference>
<dbReference type="STRING" id="237069.SAMN05216498_1461"/>
<evidence type="ECO:0000313" key="3">
    <source>
        <dbReference type="Proteomes" id="UP000199334"/>
    </source>
</evidence>
<dbReference type="GO" id="GO:0003677">
    <property type="term" value="F:DNA binding"/>
    <property type="evidence" value="ECO:0007669"/>
    <property type="project" value="InterPro"/>
</dbReference>
<protein>
    <submittedName>
        <fullName evidence="2">Transcriptional regulator, contains XRE-family HTH domain</fullName>
    </submittedName>
</protein>
<evidence type="ECO:0000313" key="2">
    <source>
        <dbReference type="EMBL" id="SDN09815.1"/>
    </source>
</evidence>
<keyword evidence="3" id="KW-1185">Reference proteome</keyword>
<organism evidence="2 3">
    <name type="scientific">Tenuibacillus multivorans</name>
    <dbReference type="NCBI Taxonomy" id="237069"/>
    <lineage>
        <taxon>Bacteria</taxon>
        <taxon>Bacillati</taxon>
        <taxon>Bacillota</taxon>
        <taxon>Bacilli</taxon>
        <taxon>Bacillales</taxon>
        <taxon>Bacillaceae</taxon>
        <taxon>Tenuibacillus</taxon>
    </lineage>
</organism>
<reference evidence="2 3" key="1">
    <citation type="submission" date="2016-10" db="EMBL/GenBank/DDBJ databases">
        <authorList>
            <person name="de Groot N.N."/>
        </authorList>
    </citation>
    <scope>NUCLEOTIDE SEQUENCE [LARGE SCALE GENOMIC DNA]</scope>
    <source>
        <strain evidence="2 3">CGMCC 1.3442</strain>
    </source>
</reference>
<dbReference type="InterPro" id="IPR053163">
    <property type="entry name" value="HTH-type_regulator_Rgg"/>
</dbReference>
<name>A0A1G9YMQ2_9BACI</name>
<dbReference type="RefSeq" id="WP_176752955.1">
    <property type="nucleotide sequence ID" value="NZ_BJVZ01000026.1"/>
</dbReference>
<gene>
    <name evidence="2" type="ORF">SAMN05216498_1461</name>
</gene>
<dbReference type="SMART" id="SM00028">
    <property type="entry name" value="TPR"/>
    <property type="match status" value="3"/>
</dbReference>
<dbReference type="EMBL" id="FNIG01000002">
    <property type="protein sequence ID" value="SDN09815.1"/>
    <property type="molecule type" value="Genomic_DNA"/>
</dbReference>
<dbReference type="SUPFAM" id="SSF47413">
    <property type="entry name" value="lambda repressor-like DNA-binding domains"/>
    <property type="match status" value="1"/>
</dbReference>
<dbReference type="Pfam" id="PF01381">
    <property type="entry name" value="HTH_3"/>
    <property type="match status" value="1"/>
</dbReference>
<dbReference type="Pfam" id="PF18768">
    <property type="entry name" value="RNPP_C"/>
    <property type="match status" value="1"/>
</dbReference>
<evidence type="ECO:0000259" key="1">
    <source>
        <dbReference type="PROSITE" id="PS50943"/>
    </source>
</evidence>
<dbReference type="InterPro" id="IPR001387">
    <property type="entry name" value="Cro/C1-type_HTH"/>
</dbReference>
<feature type="domain" description="HTH cro/C1-type" evidence="1">
    <location>
        <begin position="9"/>
        <end position="62"/>
    </location>
</feature>
<dbReference type="AlphaFoldDB" id="A0A1G9YMQ2"/>
<dbReference type="Gene3D" id="1.25.40.10">
    <property type="entry name" value="Tetratricopeptide repeat domain"/>
    <property type="match status" value="1"/>
</dbReference>
<dbReference type="CDD" id="cd00093">
    <property type="entry name" value="HTH_XRE"/>
    <property type="match status" value="1"/>
</dbReference>
<sequence length="289" mass="33836">MYETIGQKIKSLREKVGISQEALAHNICAQSEISRIENDKNKPSLYLLNMIAEKLGVNANYFLENESGVRSDYIVEVRSQLQKARRHRDYKLIQEIVQLEEKNPLFHHGEIYSYLMWHKGIVQYHLQGDSELAISTLINCLTRTSLNENHIHILNSLGIICRNEGRLKDAQEHLEKAYSLVQSFPLDNQKTIMKVIYNLSKVYTDLDYFDESLSLCNRGLEYCRNNEMLFLLAEFHYQIGRNYLKKEQVELGLKYWENACAVLRIEGKTELLSIIEQEIELYRNENQVV</sequence>
<accession>A0A1G9YMQ2</accession>
<proteinExistence type="predicted"/>
<dbReference type="InterPro" id="IPR019734">
    <property type="entry name" value="TPR_rpt"/>
</dbReference>
<dbReference type="Proteomes" id="UP000199334">
    <property type="component" value="Unassembled WGS sequence"/>
</dbReference>
<dbReference type="SMART" id="SM00530">
    <property type="entry name" value="HTH_XRE"/>
    <property type="match status" value="1"/>
</dbReference>